<organism evidence="1">
    <name type="scientific">Arundo donax</name>
    <name type="common">Giant reed</name>
    <name type="synonym">Donax arundinaceus</name>
    <dbReference type="NCBI Taxonomy" id="35708"/>
    <lineage>
        <taxon>Eukaryota</taxon>
        <taxon>Viridiplantae</taxon>
        <taxon>Streptophyta</taxon>
        <taxon>Embryophyta</taxon>
        <taxon>Tracheophyta</taxon>
        <taxon>Spermatophyta</taxon>
        <taxon>Magnoliopsida</taxon>
        <taxon>Liliopsida</taxon>
        <taxon>Poales</taxon>
        <taxon>Poaceae</taxon>
        <taxon>PACMAD clade</taxon>
        <taxon>Arundinoideae</taxon>
        <taxon>Arundineae</taxon>
        <taxon>Arundo</taxon>
    </lineage>
</organism>
<sequence>MLGLHACFIDMIKYFPCIYLFAEVGKSIDNSTGLRKMRSQFC</sequence>
<dbReference type="AlphaFoldDB" id="A0A0A9AZ69"/>
<dbReference type="EMBL" id="GBRH01240861">
    <property type="protein sequence ID" value="JAD57034.1"/>
    <property type="molecule type" value="Transcribed_RNA"/>
</dbReference>
<proteinExistence type="predicted"/>
<evidence type="ECO:0000313" key="1">
    <source>
        <dbReference type="EMBL" id="JAD57034.1"/>
    </source>
</evidence>
<reference evidence="1" key="2">
    <citation type="journal article" date="2015" name="Data Brief">
        <title>Shoot transcriptome of the giant reed, Arundo donax.</title>
        <authorList>
            <person name="Barrero R.A."/>
            <person name="Guerrero F.D."/>
            <person name="Moolhuijzen P."/>
            <person name="Goolsby J.A."/>
            <person name="Tidwell J."/>
            <person name="Bellgard S.E."/>
            <person name="Bellgard M.I."/>
        </authorList>
    </citation>
    <scope>NUCLEOTIDE SEQUENCE</scope>
    <source>
        <tissue evidence="1">Shoot tissue taken approximately 20 cm above the soil surface</tissue>
    </source>
</reference>
<accession>A0A0A9AZ69</accession>
<name>A0A0A9AZ69_ARUDO</name>
<reference evidence="1" key="1">
    <citation type="submission" date="2014-09" db="EMBL/GenBank/DDBJ databases">
        <authorList>
            <person name="Magalhaes I.L.F."/>
            <person name="Oliveira U."/>
            <person name="Santos F.R."/>
            <person name="Vidigal T.H.D.A."/>
            <person name="Brescovit A.D."/>
            <person name="Santos A.J."/>
        </authorList>
    </citation>
    <scope>NUCLEOTIDE SEQUENCE</scope>
    <source>
        <tissue evidence="1">Shoot tissue taken approximately 20 cm above the soil surface</tissue>
    </source>
</reference>
<protein>
    <submittedName>
        <fullName evidence="1">Uncharacterized protein</fullName>
    </submittedName>
</protein>